<protein>
    <submittedName>
        <fullName evidence="2">Uncharacterized protein</fullName>
    </submittedName>
</protein>
<keyword evidence="1" id="KW-0812">Transmembrane</keyword>
<dbReference type="AlphaFoldDB" id="A0A1Y1W9J5"/>
<dbReference type="Proteomes" id="UP000193922">
    <property type="component" value="Unassembled WGS sequence"/>
</dbReference>
<gene>
    <name evidence="2" type="ORF">DL89DRAFT_153704</name>
</gene>
<comment type="caution">
    <text evidence="2">The sequence shown here is derived from an EMBL/GenBank/DDBJ whole genome shotgun (WGS) entry which is preliminary data.</text>
</comment>
<dbReference type="EMBL" id="MCFD01000006">
    <property type="protein sequence ID" value="ORX70201.1"/>
    <property type="molecule type" value="Genomic_DNA"/>
</dbReference>
<evidence type="ECO:0000256" key="1">
    <source>
        <dbReference type="SAM" id="Phobius"/>
    </source>
</evidence>
<sequence>MISTRRAQEKLGRHITGKSFPVYYHVSVAVPLVLFATVSLDASDSARTICILVRFCRSNICKLPDLPLDEPIAPLLKCSRGVSMLPGTLPLDSLVFSDITVVTRFHATITVTILVQ</sequence>
<dbReference type="GeneID" id="63800229"/>
<feature type="transmembrane region" description="Helical" evidence="1">
    <location>
        <begin position="21"/>
        <end position="40"/>
    </location>
</feature>
<accession>A0A1Y1W9J5</accession>
<organism evidence="2 3">
    <name type="scientific">Linderina pennispora</name>
    <dbReference type="NCBI Taxonomy" id="61395"/>
    <lineage>
        <taxon>Eukaryota</taxon>
        <taxon>Fungi</taxon>
        <taxon>Fungi incertae sedis</taxon>
        <taxon>Zoopagomycota</taxon>
        <taxon>Kickxellomycotina</taxon>
        <taxon>Kickxellomycetes</taxon>
        <taxon>Kickxellales</taxon>
        <taxon>Kickxellaceae</taxon>
        <taxon>Linderina</taxon>
    </lineage>
</organism>
<evidence type="ECO:0000313" key="2">
    <source>
        <dbReference type="EMBL" id="ORX70201.1"/>
    </source>
</evidence>
<keyword evidence="1" id="KW-1133">Transmembrane helix</keyword>
<keyword evidence="1" id="KW-0472">Membrane</keyword>
<keyword evidence="3" id="KW-1185">Reference proteome</keyword>
<dbReference type="RefSeq" id="XP_040743839.1">
    <property type="nucleotide sequence ID" value="XM_040883581.1"/>
</dbReference>
<evidence type="ECO:0000313" key="3">
    <source>
        <dbReference type="Proteomes" id="UP000193922"/>
    </source>
</evidence>
<reference evidence="2 3" key="1">
    <citation type="submission" date="2016-07" db="EMBL/GenBank/DDBJ databases">
        <title>Pervasive Adenine N6-methylation of Active Genes in Fungi.</title>
        <authorList>
            <consortium name="DOE Joint Genome Institute"/>
            <person name="Mondo S.J."/>
            <person name="Dannebaum R.O."/>
            <person name="Kuo R.C."/>
            <person name="Labutti K."/>
            <person name="Haridas S."/>
            <person name="Kuo A."/>
            <person name="Salamov A."/>
            <person name="Ahrendt S.R."/>
            <person name="Lipzen A."/>
            <person name="Sullivan W."/>
            <person name="Andreopoulos W.B."/>
            <person name="Clum A."/>
            <person name="Lindquist E."/>
            <person name="Daum C."/>
            <person name="Ramamoorthy G.K."/>
            <person name="Gryganskyi A."/>
            <person name="Culley D."/>
            <person name="Magnuson J.K."/>
            <person name="James T.Y."/>
            <person name="O'Malley M.A."/>
            <person name="Stajich J.E."/>
            <person name="Spatafora J.W."/>
            <person name="Visel A."/>
            <person name="Grigoriev I.V."/>
        </authorList>
    </citation>
    <scope>NUCLEOTIDE SEQUENCE [LARGE SCALE GENOMIC DNA]</scope>
    <source>
        <strain evidence="2 3">ATCC 12442</strain>
    </source>
</reference>
<name>A0A1Y1W9J5_9FUNG</name>
<proteinExistence type="predicted"/>